<protein>
    <submittedName>
        <fullName evidence="2">Uncharacterized protein</fullName>
    </submittedName>
</protein>
<organism evidence="2 3">
    <name type="scientific">Marchantia polymorpha</name>
    <name type="common">Common liverwort</name>
    <name type="synonym">Marchantia aquatica</name>
    <dbReference type="NCBI Taxonomy" id="3197"/>
    <lineage>
        <taxon>Eukaryota</taxon>
        <taxon>Viridiplantae</taxon>
        <taxon>Streptophyta</taxon>
        <taxon>Embryophyta</taxon>
        <taxon>Marchantiophyta</taxon>
        <taxon>Marchantiopsida</taxon>
        <taxon>Marchantiidae</taxon>
        <taxon>Marchantiales</taxon>
        <taxon>Marchantiaceae</taxon>
        <taxon>Marchantia</taxon>
    </lineage>
</organism>
<dbReference type="AlphaFoldDB" id="A0A2R6WGZ2"/>
<proteinExistence type="predicted"/>
<evidence type="ECO:0000313" key="2">
    <source>
        <dbReference type="EMBL" id="PTQ33103.1"/>
    </source>
</evidence>
<keyword evidence="1" id="KW-1133">Transmembrane helix</keyword>
<evidence type="ECO:0000313" key="3">
    <source>
        <dbReference type="Proteomes" id="UP000244005"/>
    </source>
</evidence>
<keyword evidence="1" id="KW-0472">Membrane</keyword>
<name>A0A2R6WGZ2_MARPO</name>
<dbReference type="Gramene" id="Mp5g12420.1">
    <property type="protein sequence ID" value="Mp5g12420.1.cds"/>
    <property type="gene ID" value="Mp5g12420"/>
</dbReference>
<evidence type="ECO:0000256" key="1">
    <source>
        <dbReference type="SAM" id="Phobius"/>
    </source>
</evidence>
<feature type="transmembrane region" description="Helical" evidence="1">
    <location>
        <begin position="26"/>
        <end position="47"/>
    </location>
</feature>
<keyword evidence="1" id="KW-0812">Transmembrane</keyword>
<accession>A0A2R6WGZ2</accession>
<dbReference type="Proteomes" id="UP000244005">
    <property type="component" value="Unassembled WGS sequence"/>
</dbReference>
<keyword evidence="3" id="KW-1185">Reference proteome</keyword>
<feature type="transmembrane region" description="Helical" evidence="1">
    <location>
        <begin position="54"/>
        <end position="71"/>
    </location>
</feature>
<sequence>MFKQQHCDLQENFIGVQLKGLDCGPLAYLMITSKTVWTWSLILLVACNRVHSRTLLAADYILLVTLLVMNLERSLMSSFMKYARCLQGIQRHEKFQSRRHWSSVAGQKRI</sequence>
<dbReference type="EMBL" id="KZ772764">
    <property type="protein sequence ID" value="PTQ33103.1"/>
    <property type="molecule type" value="Genomic_DNA"/>
</dbReference>
<gene>
    <name evidence="2" type="ORF">MARPO_0092s0064</name>
</gene>
<reference evidence="3" key="1">
    <citation type="journal article" date="2017" name="Cell">
        <title>Insights into land plant evolution garnered from the Marchantia polymorpha genome.</title>
        <authorList>
            <person name="Bowman J.L."/>
            <person name="Kohchi T."/>
            <person name="Yamato K.T."/>
            <person name="Jenkins J."/>
            <person name="Shu S."/>
            <person name="Ishizaki K."/>
            <person name="Yamaoka S."/>
            <person name="Nishihama R."/>
            <person name="Nakamura Y."/>
            <person name="Berger F."/>
            <person name="Adam C."/>
            <person name="Aki S.S."/>
            <person name="Althoff F."/>
            <person name="Araki T."/>
            <person name="Arteaga-Vazquez M.A."/>
            <person name="Balasubrmanian S."/>
            <person name="Barry K."/>
            <person name="Bauer D."/>
            <person name="Boehm C.R."/>
            <person name="Briginshaw L."/>
            <person name="Caballero-Perez J."/>
            <person name="Catarino B."/>
            <person name="Chen F."/>
            <person name="Chiyoda S."/>
            <person name="Chovatia M."/>
            <person name="Davies K.M."/>
            <person name="Delmans M."/>
            <person name="Demura T."/>
            <person name="Dierschke T."/>
            <person name="Dolan L."/>
            <person name="Dorantes-Acosta A.E."/>
            <person name="Eklund D.M."/>
            <person name="Florent S.N."/>
            <person name="Flores-Sandoval E."/>
            <person name="Fujiyama A."/>
            <person name="Fukuzawa H."/>
            <person name="Galik B."/>
            <person name="Grimanelli D."/>
            <person name="Grimwood J."/>
            <person name="Grossniklaus U."/>
            <person name="Hamada T."/>
            <person name="Haseloff J."/>
            <person name="Hetherington A.J."/>
            <person name="Higo A."/>
            <person name="Hirakawa Y."/>
            <person name="Hundley H.N."/>
            <person name="Ikeda Y."/>
            <person name="Inoue K."/>
            <person name="Inoue S.I."/>
            <person name="Ishida S."/>
            <person name="Jia Q."/>
            <person name="Kakita M."/>
            <person name="Kanazawa T."/>
            <person name="Kawai Y."/>
            <person name="Kawashima T."/>
            <person name="Kennedy M."/>
            <person name="Kinose K."/>
            <person name="Kinoshita T."/>
            <person name="Kohara Y."/>
            <person name="Koide E."/>
            <person name="Komatsu K."/>
            <person name="Kopischke S."/>
            <person name="Kubo M."/>
            <person name="Kyozuka J."/>
            <person name="Lagercrantz U."/>
            <person name="Lin S.S."/>
            <person name="Lindquist E."/>
            <person name="Lipzen A.M."/>
            <person name="Lu C.W."/>
            <person name="De Luna E."/>
            <person name="Martienssen R.A."/>
            <person name="Minamino N."/>
            <person name="Mizutani M."/>
            <person name="Mizutani M."/>
            <person name="Mochizuki N."/>
            <person name="Monte I."/>
            <person name="Mosher R."/>
            <person name="Nagasaki H."/>
            <person name="Nakagami H."/>
            <person name="Naramoto S."/>
            <person name="Nishitani K."/>
            <person name="Ohtani M."/>
            <person name="Okamoto T."/>
            <person name="Okumura M."/>
            <person name="Phillips J."/>
            <person name="Pollak B."/>
            <person name="Reinders A."/>
            <person name="Rovekamp M."/>
            <person name="Sano R."/>
            <person name="Sawa S."/>
            <person name="Schmid M.W."/>
            <person name="Shirakawa M."/>
            <person name="Solano R."/>
            <person name="Spunde A."/>
            <person name="Suetsugu N."/>
            <person name="Sugano S."/>
            <person name="Sugiyama A."/>
            <person name="Sun R."/>
            <person name="Suzuki Y."/>
            <person name="Takenaka M."/>
            <person name="Takezawa D."/>
            <person name="Tomogane H."/>
            <person name="Tsuzuki M."/>
            <person name="Ueda T."/>
            <person name="Umeda M."/>
            <person name="Ward J.M."/>
            <person name="Watanabe Y."/>
            <person name="Yazaki K."/>
            <person name="Yokoyama R."/>
            <person name="Yoshitake Y."/>
            <person name="Yotsui I."/>
            <person name="Zachgo S."/>
            <person name="Schmutz J."/>
        </authorList>
    </citation>
    <scope>NUCLEOTIDE SEQUENCE [LARGE SCALE GENOMIC DNA]</scope>
    <source>
        <strain evidence="3">Tak-1</strain>
    </source>
</reference>